<dbReference type="EMBL" id="UOEI01000205">
    <property type="protein sequence ID" value="VAV97325.1"/>
    <property type="molecule type" value="Genomic_DNA"/>
</dbReference>
<proteinExistence type="predicted"/>
<protein>
    <recommendedName>
        <fullName evidence="2">VanZ-like domain-containing protein</fullName>
    </recommendedName>
</protein>
<gene>
    <name evidence="3" type="ORF">MNBD_ACTINO01-20</name>
</gene>
<dbReference type="AlphaFoldDB" id="A0A3B0SR68"/>
<accession>A0A3B0SR68</accession>
<name>A0A3B0SR68_9ZZZZ</name>
<dbReference type="InterPro" id="IPR053150">
    <property type="entry name" value="Teicoplanin_resist-assoc"/>
</dbReference>
<keyword evidence="1" id="KW-1133">Transmembrane helix</keyword>
<dbReference type="Pfam" id="PF04892">
    <property type="entry name" value="VanZ"/>
    <property type="match status" value="1"/>
</dbReference>
<feature type="transmembrane region" description="Helical" evidence="1">
    <location>
        <begin position="6"/>
        <end position="24"/>
    </location>
</feature>
<dbReference type="InterPro" id="IPR006976">
    <property type="entry name" value="VanZ-like"/>
</dbReference>
<feature type="transmembrane region" description="Helical" evidence="1">
    <location>
        <begin position="36"/>
        <end position="56"/>
    </location>
</feature>
<dbReference type="PANTHER" id="PTHR36834:SF1">
    <property type="entry name" value="INTEGRAL MEMBRANE PROTEIN"/>
    <property type="match status" value="1"/>
</dbReference>
<feature type="domain" description="VanZ-like" evidence="2">
    <location>
        <begin position="68"/>
        <end position="171"/>
    </location>
</feature>
<feature type="transmembrane region" description="Helical" evidence="1">
    <location>
        <begin position="94"/>
        <end position="111"/>
    </location>
</feature>
<reference evidence="3" key="1">
    <citation type="submission" date="2018-06" db="EMBL/GenBank/DDBJ databases">
        <authorList>
            <person name="Zhirakovskaya E."/>
        </authorList>
    </citation>
    <scope>NUCLEOTIDE SEQUENCE</scope>
</reference>
<dbReference type="PANTHER" id="PTHR36834">
    <property type="entry name" value="MEMBRANE PROTEIN-RELATED"/>
    <property type="match status" value="1"/>
</dbReference>
<keyword evidence="1" id="KW-0812">Transmembrane</keyword>
<organism evidence="3">
    <name type="scientific">hydrothermal vent metagenome</name>
    <dbReference type="NCBI Taxonomy" id="652676"/>
    <lineage>
        <taxon>unclassified sequences</taxon>
        <taxon>metagenomes</taxon>
        <taxon>ecological metagenomes</taxon>
    </lineage>
</organism>
<evidence type="ECO:0000313" key="3">
    <source>
        <dbReference type="EMBL" id="VAV97325.1"/>
    </source>
</evidence>
<sequence length="189" mass="19893">MIPDTTVALAALLISIVLATIVLIRGGRDLGIGERLGVIVLGLYLPLVVGVTLGGIPTGGYGNVPVGWAWVNLVPFATISQQLGDGLTSGMRQLTGNLLLLVPLGFLLPVANPRFRQFRTTLVAAVAVSLGIEILQLTISAVVGFPYRVFDVDDLILNTAGAALGWAGWRVTLGWFHNAPDEASYSAHP</sequence>
<evidence type="ECO:0000259" key="2">
    <source>
        <dbReference type="Pfam" id="PF04892"/>
    </source>
</evidence>
<feature type="transmembrane region" description="Helical" evidence="1">
    <location>
        <begin position="123"/>
        <end position="147"/>
    </location>
</feature>
<evidence type="ECO:0000256" key="1">
    <source>
        <dbReference type="SAM" id="Phobius"/>
    </source>
</evidence>
<keyword evidence="1" id="KW-0472">Membrane</keyword>